<dbReference type="Gene3D" id="1.10.1510.30">
    <property type="match status" value="1"/>
</dbReference>
<evidence type="ECO:0000313" key="7">
    <source>
        <dbReference type="EMBL" id="WAR25335.1"/>
    </source>
</evidence>
<dbReference type="PIRSF" id="PIRSF037016">
    <property type="entry name" value="Pseudouridin_synth_euk_prd"/>
    <property type="match status" value="1"/>
</dbReference>
<dbReference type="InterPro" id="IPR011760">
    <property type="entry name" value="PsdUridine_synth_TruD_insert"/>
</dbReference>
<dbReference type="PANTHER" id="PTHR13326">
    <property type="entry name" value="TRNA PSEUDOURIDINE SYNTHASE D"/>
    <property type="match status" value="1"/>
</dbReference>
<dbReference type="EMBL" id="CP111025">
    <property type="protein sequence ID" value="WAR25335.1"/>
    <property type="molecule type" value="Genomic_DNA"/>
</dbReference>
<keyword evidence="8" id="KW-1185">Reference proteome</keyword>
<protein>
    <submittedName>
        <fullName evidence="7">PUS7-like protein</fullName>
    </submittedName>
</protein>
<feature type="compositionally biased region" description="Basic and acidic residues" evidence="5">
    <location>
        <begin position="14"/>
        <end position="32"/>
    </location>
</feature>
<name>A0ABY7FTK9_MYAAR</name>
<evidence type="ECO:0000256" key="4">
    <source>
        <dbReference type="ARBA" id="ARBA00036943"/>
    </source>
</evidence>
<reference evidence="7" key="1">
    <citation type="submission" date="2022-11" db="EMBL/GenBank/DDBJ databases">
        <title>Centuries of genome instability and evolution in soft-shell clam transmissible cancer (bioRxiv).</title>
        <authorList>
            <person name="Hart S.F.M."/>
            <person name="Yonemitsu M.A."/>
            <person name="Giersch R.M."/>
            <person name="Beal B.F."/>
            <person name="Arriagada G."/>
            <person name="Davis B.W."/>
            <person name="Ostrander E.A."/>
            <person name="Goff S.P."/>
            <person name="Metzger M.J."/>
        </authorList>
    </citation>
    <scope>NUCLEOTIDE SEQUENCE</scope>
    <source>
        <strain evidence="7">MELC-2E11</strain>
        <tissue evidence="7">Siphon/mantle</tissue>
    </source>
</reference>
<dbReference type="CDD" id="cd02576">
    <property type="entry name" value="PseudoU_synth_ScPUS7"/>
    <property type="match status" value="1"/>
</dbReference>
<comment type="similarity">
    <text evidence="1">Belongs to the pseudouridine synthase TruD family.</text>
</comment>
<dbReference type="Proteomes" id="UP001164746">
    <property type="component" value="Chromosome 14"/>
</dbReference>
<dbReference type="SUPFAM" id="SSF55120">
    <property type="entry name" value="Pseudouridine synthase"/>
    <property type="match status" value="1"/>
</dbReference>
<evidence type="ECO:0000313" key="8">
    <source>
        <dbReference type="Proteomes" id="UP001164746"/>
    </source>
</evidence>
<proteinExistence type="inferred from homology"/>
<keyword evidence="2" id="KW-0819">tRNA processing</keyword>
<organism evidence="7 8">
    <name type="scientific">Mya arenaria</name>
    <name type="common">Soft-shell clam</name>
    <dbReference type="NCBI Taxonomy" id="6604"/>
    <lineage>
        <taxon>Eukaryota</taxon>
        <taxon>Metazoa</taxon>
        <taxon>Spiralia</taxon>
        <taxon>Lophotrochozoa</taxon>
        <taxon>Mollusca</taxon>
        <taxon>Bivalvia</taxon>
        <taxon>Autobranchia</taxon>
        <taxon>Heteroconchia</taxon>
        <taxon>Euheterodonta</taxon>
        <taxon>Imparidentia</taxon>
        <taxon>Neoheterodontei</taxon>
        <taxon>Myida</taxon>
        <taxon>Myoidea</taxon>
        <taxon>Myidae</taxon>
        <taxon>Mya</taxon>
    </lineage>
</organism>
<dbReference type="InterPro" id="IPR020103">
    <property type="entry name" value="PsdUridine_synth_cat_dom_sf"/>
</dbReference>
<evidence type="ECO:0000256" key="1">
    <source>
        <dbReference type="ARBA" id="ARBA00007953"/>
    </source>
</evidence>
<evidence type="ECO:0000256" key="3">
    <source>
        <dbReference type="ARBA" id="ARBA00023235"/>
    </source>
</evidence>
<keyword evidence="3" id="KW-0413">Isomerase</keyword>
<comment type="catalytic activity">
    <reaction evidence="4">
        <text>a uridine in tRNA = a pseudouridine in tRNA</text>
        <dbReference type="Rhea" id="RHEA:54572"/>
        <dbReference type="Rhea" id="RHEA-COMP:13339"/>
        <dbReference type="Rhea" id="RHEA-COMP:13934"/>
        <dbReference type="ChEBI" id="CHEBI:65314"/>
        <dbReference type="ChEBI" id="CHEBI:65315"/>
    </reaction>
</comment>
<evidence type="ECO:0000256" key="2">
    <source>
        <dbReference type="ARBA" id="ARBA00022694"/>
    </source>
</evidence>
<feature type="domain" description="TRUD" evidence="6">
    <location>
        <begin position="243"/>
        <end position="460"/>
    </location>
</feature>
<evidence type="ECO:0000259" key="6">
    <source>
        <dbReference type="PROSITE" id="PS50984"/>
    </source>
</evidence>
<dbReference type="InterPro" id="IPR042214">
    <property type="entry name" value="TruD_catalytic"/>
</dbReference>
<dbReference type="PANTHER" id="PTHR13326:SF31">
    <property type="entry name" value="PSEUDOURIDYLATE SYNTHASE 7 HOMOLOG"/>
    <property type="match status" value="1"/>
</dbReference>
<feature type="region of interest" description="Disordered" evidence="5">
    <location>
        <begin position="1"/>
        <end position="32"/>
    </location>
</feature>
<dbReference type="InterPro" id="IPR001656">
    <property type="entry name" value="PsdUridine_synth_TruD"/>
</dbReference>
<evidence type="ECO:0000256" key="5">
    <source>
        <dbReference type="SAM" id="MobiDB-lite"/>
    </source>
</evidence>
<accession>A0ABY7FTK9</accession>
<dbReference type="Gene3D" id="3.30.2350.20">
    <property type="entry name" value="TruD, catalytic domain"/>
    <property type="match status" value="2"/>
</dbReference>
<dbReference type="Pfam" id="PF01142">
    <property type="entry name" value="TruD"/>
    <property type="match status" value="1"/>
</dbReference>
<sequence length="534" mass="60051">MEHDDGDVSCAKRQRLENSKDTDRCTDKGPVREDDVGITEYISTLPGFSGILKQRYSDFLVNEISLDGEVVRLTNTDLPCPLPQATPQVETGSLALVSREDADKLTELLQSKDTSRCVTIQASTDKGERTRMHAEISRCFPGLETDTVVDGDNRLIQARITTNKGNARHNWPKGRGDYCRFVLYKENKDTMDAVGLIAKMISYVEKPLQLSGAQGSKFTVVLRSVTGSQDQIDAGMTSLRETGFINYFGMQRFGTSAIPSHHIGRALLLGDFKTAVELILKPRPGDTQDEQLTAARQFWWEKRDSKAAINKFPKFSYIERNILSGLVGNENNFLGAFQKSYIWNVSTSHRVKKYGLKPMVGDLVIPGVGDYRQEEDTDEQASEDSDSKPKPVIVTAENIAEYSIYDVVLPTPGHFSVYPDNDIKSLYKELMEKDGLDYTDMKRKQKDFSLPGTYRHILVKPKDVSWQLHHYDDPNIPLVLSDWDIIKEEKLPENTNEGSKLALEVTFSLPPSCYATMALRDLLKIDTSAGKKKR</sequence>
<gene>
    <name evidence="7" type="ORF">MAR_011039</name>
</gene>
<dbReference type="PROSITE" id="PS50984">
    <property type="entry name" value="TRUD"/>
    <property type="match status" value="1"/>
</dbReference>